<dbReference type="RefSeq" id="WP_133604689.1">
    <property type="nucleotide sequence ID" value="NZ_JAUFPJ010000009.1"/>
</dbReference>
<evidence type="ECO:0008006" key="4">
    <source>
        <dbReference type="Google" id="ProtNLM"/>
    </source>
</evidence>
<dbReference type="Proteomes" id="UP000295357">
    <property type="component" value="Unassembled WGS sequence"/>
</dbReference>
<comment type="caution">
    <text evidence="2">The sequence shown here is derived from an EMBL/GenBank/DDBJ whole genome shotgun (WGS) entry which is preliminary data.</text>
</comment>
<feature type="transmembrane region" description="Helical" evidence="1">
    <location>
        <begin position="66"/>
        <end position="90"/>
    </location>
</feature>
<accession>A0A4V3CIR6</accession>
<feature type="transmembrane region" description="Helical" evidence="1">
    <location>
        <begin position="110"/>
        <end position="134"/>
    </location>
</feature>
<reference evidence="2 3" key="1">
    <citation type="submission" date="2019-03" db="EMBL/GenBank/DDBJ databases">
        <title>Genomic Encyclopedia of Type Strains, Phase IV (KMG-IV): sequencing the most valuable type-strain genomes for metagenomic binning, comparative biology and taxonomic classification.</title>
        <authorList>
            <person name="Goeker M."/>
        </authorList>
    </citation>
    <scope>NUCLEOTIDE SEQUENCE [LARGE SCALE GENOMIC DNA]</scope>
    <source>
        <strain evidence="2 3">DSM 25082</strain>
    </source>
</reference>
<name>A0A4V3CIR6_9BURK</name>
<protein>
    <recommendedName>
        <fullName evidence="4">TM2 domain-containing protein</fullName>
    </recommendedName>
</protein>
<dbReference type="OrthoDB" id="8702870at2"/>
<sequence>MSGHSVTGYKSKTVSTWLALLLGSMGLHRFYLYGFKDLGGWLHIPPTLLGLQGLQRMEALGQDDRLSWLLMPMLGLSLVAAMLSAIIYGLTPDEKWQQRHNPGLPERPSGWGAIIAVVLSLLIGGAVLMSTIAFSAQRYFELQAETAEPSNDSQPPAPTPK</sequence>
<keyword evidence="3" id="KW-1185">Reference proteome</keyword>
<dbReference type="AlphaFoldDB" id="A0A4V3CIR6"/>
<feature type="transmembrane region" description="Helical" evidence="1">
    <location>
        <begin position="14"/>
        <end position="32"/>
    </location>
</feature>
<organism evidence="2 3">
    <name type="scientific">Roseateles asaccharophilus</name>
    <dbReference type="NCBI Taxonomy" id="582607"/>
    <lineage>
        <taxon>Bacteria</taxon>
        <taxon>Pseudomonadati</taxon>
        <taxon>Pseudomonadota</taxon>
        <taxon>Betaproteobacteria</taxon>
        <taxon>Burkholderiales</taxon>
        <taxon>Sphaerotilaceae</taxon>
        <taxon>Roseateles</taxon>
    </lineage>
</organism>
<gene>
    <name evidence="2" type="ORF">DFR39_10854</name>
</gene>
<evidence type="ECO:0000313" key="3">
    <source>
        <dbReference type="Proteomes" id="UP000295357"/>
    </source>
</evidence>
<keyword evidence="1" id="KW-0472">Membrane</keyword>
<evidence type="ECO:0000256" key="1">
    <source>
        <dbReference type="SAM" id="Phobius"/>
    </source>
</evidence>
<proteinExistence type="predicted"/>
<keyword evidence="1" id="KW-1133">Transmembrane helix</keyword>
<dbReference type="EMBL" id="SNXE01000008">
    <property type="protein sequence ID" value="TDP06586.1"/>
    <property type="molecule type" value="Genomic_DNA"/>
</dbReference>
<evidence type="ECO:0000313" key="2">
    <source>
        <dbReference type="EMBL" id="TDP06586.1"/>
    </source>
</evidence>
<keyword evidence="1" id="KW-0812">Transmembrane</keyword>